<proteinExistence type="predicted"/>
<dbReference type="Proteomes" id="UP000011086">
    <property type="component" value="Unassembled WGS sequence"/>
</dbReference>
<reference evidence="1" key="1">
    <citation type="journal article" date="2012" name="PLoS Genet.">
        <title>Comparative analysis of the genomes of two field isolates of the rice blast fungus Magnaporthe oryzae.</title>
        <authorList>
            <person name="Xue M."/>
            <person name="Yang J."/>
            <person name="Li Z."/>
            <person name="Hu S."/>
            <person name="Yao N."/>
            <person name="Dean R.A."/>
            <person name="Zhao W."/>
            <person name="Shen M."/>
            <person name="Zhang H."/>
            <person name="Li C."/>
            <person name="Liu L."/>
            <person name="Cao L."/>
            <person name="Xu X."/>
            <person name="Xing Y."/>
            <person name="Hsiang T."/>
            <person name="Zhang Z."/>
            <person name="Xu J.R."/>
            <person name="Peng Y.L."/>
        </authorList>
    </citation>
    <scope>NUCLEOTIDE SEQUENCE</scope>
    <source>
        <strain evidence="1">Y34</strain>
    </source>
</reference>
<dbReference type="EMBL" id="JH792859">
    <property type="protein sequence ID" value="ELQ40255.1"/>
    <property type="molecule type" value="Genomic_DNA"/>
</dbReference>
<protein>
    <submittedName>
        <fullName evidence="1">Uncharacterized protein</fullName>
    </submittedName>
</protein>
<organism evidence="1">
    <name type="scientific">Pyricularia oryzae (strain Y34)</name>
    <name type="common">Rice blast fungus</name>
    <name type="synonym">Magnaporthe oryzae</name>
    <dbReference type="NCBI Taxonomy" id="1143189"/>
    <lineage>
        <taxon>Eukaryota</taxon>
        <taxon>Fungi</taxon>
        <taxon>Dikarya</taxon>
        <taxon>Ascomycota</taxon>
        <taxon>Pezizomycotina</taxon>
        <taxon>Sordariomycetes</taxon>
        <taxon>Sordariomycetidae</taxon>
        <taxon>Magnaporthales</taxon>
        <taxon>Pyriculariaceae</taxon>
        <taxon>Pyricularia</taxon>
    </lineage>
</organism>
<name>A0AA97P1K5_PYRO3</name>
<gene>
    <name evidence="1" type="ORF">OOU_Y34scaffold00455g2</name>
</gene>
<evidence type="ECO:0000313" key="1">
    <source>
        <dbReference type="EMBL" id="ELQ40255.1"/>
    </source>
</evidence>
<dbReference type="AlphaFoldDB" id="A0AA97P1K5"/>
<accession>A0AA97P1K5</accession>
<sequence length="139" mass="15797">MHIFGRVIRGLDAGYTATDADKYGHAEAKKRPKYWARNTIRVNVTGYFWRANYNNDIITGKYSARIYVFVVGGIIVERIILLVEHRSKRQQFEVGYWPLGTAAQSVLPNGKFLLLPFGQVFGYARVWDMAAKPGEAVNI</sequence>